<evidence type="ECO:0008006" key="4">
    <source>
        <dbReference type="Google" id="ProtNLM"/>
    </source>
</evidence>
<organism evidence="2 3">
    <name type="scientific">Burkholderia ambifaria (strain MC40-6)</name>
    <dbReference type="NCBI Taxonomy" id="398577"/>
    <lineage>
        <taxon>Bacteria</taxon>
        <taxon>Pseudomonadati</taxon>
        <taxon>Pseudomonadota</taxon>
        <taxon>Betaproteobacteria</taxon>
        <taxon>Burkholderiales</taxon>
        <taxon>Burkholderiaceae</taxon>
        <taxon>Burkholderia</taxon>
        <taxon>Burkholderia cepacia complex</taxon>
    </lineage>
</organism>
<gene>
    <name evidence="2" type="ordered locus">BamMC406_6692</name>
</gene>
<name>B1Z6L9_BURA4</name>
<geneLocation type="plasmid" evidence="2 3">
    <name>pBMC401</name>
</geneLocation>
<dbReference type="HOGENOM" id="CLU_789103_0_0_4"/>
<dbReference type="EMBL" id="CP001028">
    <property type="protein sequence ID" value="ACB69096.1"/>
    <property type="molecule type" value="Genomic_DNA"/>
</dbReference>
<dbReference type="Proteomes" id="UP000001680">
    <property type="component" value="Plasmid pBMC401"/>
</dbReference>
<evidence type="ECO:0000313" key="2">
    <source>
        <dbReference type="EMBL" id="ACB69096.1"/>
    </source>
</evidence>
<protein>
    <recommendedName>
        <fullName evidence="4">TagK domain-containing protein</fullName>
    </recommendedName>
</protein>
<dbReference type="RefSeq" id="WP_012367330.1">
    <property type="nucleotide sequence ID" value="NC_010553.1"/>
</dbReference>
<dbReference type="KEGG" id="bac:BamMC406_6692"/>
<sequence>MFKISEKAAQTPEPASRDRAHADTTPVPLAKLVRRRGQEPRAPLQHTIGPARCAYSASSGIFTSLPDGTEAPAGHVVFAVDASGNIRLENHCNALACHVDGATVPQHGTSAVTVGATITIGVDALTVGLPSAASPQDDDQSHVDLIALGNALPRSEPARFTDLVALTGAASDADTSLALFDDEPLGLVAPVSPDTDSSDPLEKLLAEYRRALIHRERDYVHQLKEIERPRVTAPLPDDPFLDAPGRYRTGSLLSDLLGDRGQIDLVIQDMNPFLTEQFFVDDPRHDVLLLLAPQRRQRPHFASTAPLARHEHHLITVDSHFPMLNTITAPSTTERHDREYP</sequence>
<reference evidence="3" key="1">
    <citation type="submission" date="2008-04" db="EMBL/GenBank/DDBJ databases">
        <title>Complete sequence of plasmid 1 of Burkholderia ambifaria MC40-6.</title>
        <authorList>
            <person name="Copeland A."/>
            <person name="Lucas S."/>
            <person name="Lapidus A."/>
            <person name="Glavina del Rio T."/>
            <person name="Dalin E."/>
            <person name="Tice H."/>
            <person name="Pitluck S."/>
            <person name="Chain P."/>
            <person name="Malfatti S."/>
            <person name="Shin M."/>
            <person name="Vergez L."/>
            <person name="Lang D."/>
            <person name="Schmutz J."/>
            <person name="Larimer F."/>
            <person name="Land M."/>
            <person name="Hauser L."/>
            <person name="Kyrpides N."/>
            <person name="Lykidis A."/>
            <person name="Ramette A."/>
            <person name="Konstantinidis K."/>
            <person name="Tiedje J."/>
            <person name="Richardson P."/>
        </authorList>
    </citation>
    <scope>NUCLEOTIDE SEQUENCE [LARGE SCALE GENOMIC DNA]</scope>
    <source>
        <strain evidence="3">MC40-6</strain>
        <plasmid evidence="3">Plasmid pBMC401</plasmid>
    </source>
</reference>
<keyword evidence="2" id="KW-0614">Plasmid</keyword>
<dbReference type="AlphaFoldDB" id="B1Z6L9"/>
<dbReference type="NCBIfam" id="NF033419">
    <property type="entry name" value="T6SS_TagK_dom"/>
    <property type="match status" value="1"/>
</dbReference>
<dbReference type="InterPro" id="IPR047914">
    <property type="entry name" value="TagK-like_C"/>
</dbReference>
<accession>B1Z6L9</accession>
<proteinExistence type="predicted"/>
<feature type="region of interest" description="Disordered" evidence="1">
    <location>
        <begin position="1"/>
        <end position="27"/>
    </location>
</feature>
<evidence type="ECO:0000256" key="1">
    <source>
        <dbReference type="SAM" id="MobiDB-lite"/>
    </source>
</evidence>
<evidence type="ECO:0000313" key="3">
    <source>
        <dbReference type="Proteomes" id="UP000001680"/>
    </source>
</evidence>